<dbReference type="EMBL" id="AOLR01000006">
    <property type="protein sequence ID" value="EMA15276.1"/>
    <property type="molecule type" value="Genomic_DNA"/>
</dbReference>
<proteinExistence type="predicted"/>
<dbReference type="Proteomes" id="UP000682967">
    <property type="component" value="Chromosome"/>
</dbReference>
<evidence type="ECO:0000313" key="3">
    <source>
        <dbReference type="Proteomes" id="UP000011659"/>
    </source>
</evidence>
<dbReference type="PATRIC" id="fig|662476.7.peg.816"/>
<keyword evidence="3" id="KW-1185">Reference proteome</keyword>
<dbReference type="EMBL" id="CP073366">
    <property type="protein sequence ID" value="QUJ72205.1"/>
    <property type="molecule type" value="Genomic_DNA"/>
</dbReference>
<gene>
    <name evidence="1" type="ORF">C436_04088</name>
    <name evidence="2" type="ORF">KDQ40_00180</name>
</gene>
<sequence>MARIIRTVMLAGIVLIATTAVGASAFTAATIDRQANTDVVADEDGLIGLTDGNSGNLVFQNQQDQLEINFENGTALGANTDAKFELGDPANPGTSQAFQVRNNDDEAHIINVGYSLDADDGNTADNYEFRIFDSEGNDVGTVTEEGTTAAVNAAAGASYNVVVVVDTGHGTETLTSTSDLSGTLSFTVDDVDEGGTNSDGN</sequence>
<dbReference type="Proteomes" id="UP000011659">
    <property type="component" value="Unassembled WGS sequence"/>
</dbReference>
<dbReference type="AlphaFoldDB" id="M0K240"/>
<reference evidence="1 3" key="1">
    <citation type="journal article" date="2014" name="PLoS Genet.">
        <title>Phylogenetically driven sequencing of extremely halophilic archaea reveals strategies for static and dynamic osmo-response.</title>
        <authorList>
            <person name="Becker E.A."/>
            <person name="Seitzer P.M."/>
            <person name="Tritt A."/>
            <person name="Larsen D."/>
            <person name="Krusor M."/>
            <person name="Yao A.I."/>
            <person name="Wu D."/>
            <person name="Madern D."/>
            <person name="Eisen J.A."/>
            <person name="Darling A.E."/>
            <person name="Facciotti M.T."/>
        </authorList>
    </citation>
    <scope>NUCLEOTIDE SEQUENCE [LARGE SCALE GENOMIC DNA]</scope>
    <source>
        <strain evidence="1 3">ATCC 33800</strain>
    </source>
</reference>
<reference evidence="2" key="2">
    <citation type="submission" date="2021-04" db="EMBL/GenBank/DDBJ databases">
        <title>Complete Genome sequence and Methylome Analysis of the Haloarchaeon Haloarcula sinaiiensis.</title>
        <authorList>
            <person name="Fomenkov A."/>
            <person name="DasSarma P."/>
            <person name="DasSarma S."/>
            <person name="Roberts R.J."/>
        </authorList>
    </citation>
    <scope>NUCLEOTIDE SEQUENCE</scope>
    <source>
        <strain evidence="2">ATCC 33800</strain>
    </source>
</reference>
<accession>M0K240</accession>
<dbReference type="GeneID" id="64821326"/>
<organism evidence="1 3">
    <name type="scientific">Haloarcula marismortui ATCC 33800</name>
    <dbReference type="NCBI Taxonomy" id="662476"/>
    <lineage>
        <taxon>Archaea</taxon>
        <taxon>Methanobacteriati</taxon>
        <taxon>Methanobacteriota</taxon>
        <taxon>Stenosarchaea group</taxon>
        <taxon>Halobacteria</taxon>
        <taxon>Halobacteriales</taxon>
        <taxon>Haloarculaceae</taxon>
        <taxon>Haloarcula</taxon>
    </lineage>
</organism>
<evidence type="ECO:0000313" key="2">
    <source>
        <dbReference type="EMBL" id="QUJ72205.1"/>
    </source>
</evidence>
<dbReference type="RefSeq" id="WP_004958597.1">
    <property type="nucleotide sequence ID" value="NZ_AOLR01000006.1"/>
</dbReference>
<dbReference type="OrthoDB" id="346400at2157"/>
<evidence type="ECO:0000313" key="1">
    <source>
        <dbReference type="EMBL" id="EMA15276.1"/>
    </source>
</evidence>
<dbReference type="KEGG" id="hsin:KDQ40_00180"/>
<name>M0K240_9EURY</name>
<protein>
    <submittedName>
        <fullName evidence="1">Uncharacterized protein</fullName>
    </submittedName>
</protein>